<dbReference type="InterPro" id="IPR029061">
    <property type="entry name" value="THDP-binding"/>
</dbReference>
<accession>A0A918K8D7</accession>
<proteinExistence type="predicted"/>
<dbReference type="Proteomes" id="UP000626148">
    <property type="component" value="Unassembled WGS sequence"/>
</dbReference>
<dbReference type="InterPro" id="IPR033248">
    <property type="entry name" value="Transketolase_C"/>
</dbReference>
<feature type="domain" description="Transketolase-like pyrimidine-binding" evidence="5">
    <location>
        <begin position="399"/>
        <end position="575"/>
    </location>
</feature>
<comment type="caution">
    <text evidence="6">The sequence shown here is derived from an EMBL/GenBank/DDBJ whole genome shotgun (WGS) entry which is preliminary data.</text>
</comment>
<reference evidence="6" key="2">
    <citation type="submission" date="2020-09" db="EMBL/GenBank/DDBJ databases">
        <authorList>
            <person name="Sun Q."/>
            <person name="Kim S."/>
        </authorList>
    </citation>
    <scope>NUCLEOTIDE SEQUENCE</scope>
    <source>
        <strain evidence="6">KCTC 22169</strain>
    </source>
</reference>
<comment type="function">
    <text evidence="2">E1 component of the 2-oxoglutarate dehydrogenase (OGDH) complex which catalyzes the decarboxylation of 2-oxoglutarate, the first step in the conversion of 2-oxoglutarate to succinyl-CoA and CO(2).</text>
</comment>
<evidence type="ECO:0000256" key="4">
    <source>
        <dbReference type="ARBA" id="ARBA00023052"/>
    </source>
</evidence>
<dbReference type="EMBL" id="BMXR01000005">
    <property type="protein sequence ID" value="GGX54741.1"/>
    <property type="molecule type" value="Genomic_DNA"/>
</dbReference>
<evidence type="ECO:0000256" key="3">
    <source>
        <dbReference type="ARBA" id="ARBA00023002"/>
    </source>
</evidence>
<keyword evidence="4" id="KW-0786">Thiamine pyrophosphate</keyword>
<gene>
    <name evidence="6" type="ORF">GCM10007392_22730</name>
</gene>
<evidence type="ECO:0000313" key="7">
    <source>
        <dbReference type="Proteomes" id="UP000626148"/>
    </source>
</evidence>
<keyword evidence="3" id="KW-0560">Oxidoreductase</keyword>
<evidence type="ECO:0000313" key="6">
    <source>
        <dbReference type="EMBL" id="GGX54741.1"/>
    </source>
</evidence>
<dbReference type="InterPro" id="IPR001017">
    <property type="entry name" value="DH_E1"/>
</dbReference>
<dbReference type="SMART" id="SM00861">
    <property type="entry name" value="Transket_pyr"/>
    <property type="match status" value="1"/>
</dbReference>
<comment type="cofactor">
    <cofactor evidence="1">
        <name>thiamine diphosphate</name>
        <dbReference type="ChEBI" id="CHEBI:58937"/>
    </cofactor>
</comment>
<dbReference type="PANTHER" id="PTHR43257:SF2">
    <property type="entry name" value="PYRUVATE DEHYDROGENASE E1 COMPONENT SUBUNIT BETA"/>
    <property type="match status" value="1"/>
</dbReference>
<name>A0A918K8D7_9GAMM</name>
<evidence type="ECO:0000256" key="2">
    <source>
        <dbReference type="ARBA" id="ARBA00003906"/>
    </source>
</evidence>
<dbReference type="RefSeq" id="WP_189608661.1">
    <property type="nucleotide sequence ID" value="NZ_BMXR01000005.1"/>
</dbReference>
<reference evidence="6" key="1">
    <citation type="journal article" date="2014" name="Int. J. Syst. Evol. Microbiol.">
        <title>Complete genome sequence of Corynebacterium casei LMG S-19264T (=DSM 44701T), isolated from a smear-ripened cheese.</title>
        <authorList>
            <consortium name="US DOE Joint Genome Institute (JGI-PGF)"/>
            <person name="Walter F."/>
            <person name="Albersmeier A."/>
            <person name="Kalinowski J."/>
            <person name="Ruckert C."/>
        </authorList>
    </citation>
    <scope>NUCLEOTIDE SEQUENCE</scope>
    <source>
        <strain evidence="6">KCTC 22169</strain>
    </source>
</reference>
<dbReference type="CDD" id="cd02000">
    <property type="entry name" value="TPP_E1_PDC_ADC_BCADC"/>
    <property type="match status" value="1"/>
</dbReference>
<dbReference type="Gene3D" id="3.40.50.920">
    <property type="match status" value="1"/>
</dbReference>
<sequence>MPKSKKLSLSADWLEIEATSADWEETGKAGCVKMLSHMHLIRAFEEAMLGLEKHGLVHGPLHVSVGQEGAVVGAFSVMGSSDLVNGSHRGHHVFLAKALNHLHQEALDPTTEPFPDTIRTMLYRTMAEIMGLSPGYCSGRGGSMHLRWEEAGVLGTNAIVGGAVPIAAGAAWSKKRDGEKDLVLTSFGDGSCHIGNVLETLNLSALYDLPLCFYIENNGYAVSTTLEEQARETRMSARGLGFGIPSFRVDGMNPMSVRAAMKKVETLLREGRGPAILEVDVYRYYHHSGGIKGSAFGYRDKAEEDERRKHDPIEYMEAGMLKRKWISEDELKYLRDNAIEAVESAVDRLTRNEGGRRTIIEELWPDPKHKDDHLRGDLSEFNGTTYVEQTDFRGKLDDVKFIETIAKTAVRRFEEDDRYYVIGEDVHKLKGGTNGATKGIPERWPDRCVPTPIAEHGFVGMAGGTAMTGKYRPIVELMYPDFALVAADQLFNQIAKAQHMFGGTVRVPLVLRTKVAIGTGYGSQHSMDPAGLFSMWPGWRIVAPSTPFDYVGLMNSALKCEDPVLVIESVELYGRTDVGPVDDFDYFIELGKAKVVRSGQKFTVLTYLNMVSKAVEVCEKLGIDAEVIDLRSLDRAGIDWDTLGESIRKTNHVVVLEQGCLTNSYGGMLADEVQKRYFDYLDHPVRRIYGGESSPSVSKVLERAAYVGEEEITAGFQAALADMGAALKQNIA</sequence>
<dbReference type="PANTHER" id="PTHR43257">
    <property type="entry name" value="PYRUVATE DEHYDROGENASE E1 COMPONENT BETA SUBUNIT"/>
    <property type="match status" value="1"/>
</dbReference>
<dbReference type="InterPro" id="IPR009014">
    <property type="entry name" value="Transketo_C/PFOR_II"/>
</dbReference>
<dbReference type="Pfam" id="PF02780">
    <property type="entry name" value="Transketolase_C"/>
    <property type="match status" value="1"/>
</dbReference>
<dbReference type="InterPro" id="IPR005475">
    <property type="entry name" value="Transketolase-like_Pyr-bd"/>
</dbReference>
<organism evidence="6 7">
    <name type="scientific">Saccharospirillum salsuginis</name>
    <dbReference type="NCBI Taxonomy" id="418750"/>
    <lineage>
        <taxon>Bacteria</taxon>
        <taxon>Pseudomonadati</taxon>
        <taxon>Pseudomonadota</taxon>
        <taxon>Gammaproteobacteria</taxon>
        <taxon>Oceanospirillales</taxon>
        <taxon>Saccharospirillaceae</taxon>
        <taxon>Saccharospirillum</taxon>
    </lineage>
</organism>
<protein>
    <submittedName>
        <fullName evidence="6">MFS transporter</fullName>
    </submittedName>
</protein>
<evidence type="ECO:0000256" key="1">
    <source>
        <dbReference type="ARBA" id="ARBA00001964"/>
    </source>
</evidence>
<dbReference type="AlphaFoldDB" id="A0A918K8D7"/>
<dbReference type="SUPFAM" id="SSF52922">
    <property type="entry name" value="TK C-terminal domain-like"/>
    <property type="match status" value="1"/>
</dbReference>
<dbReference type="Pfam" id="PF00676">
    <property type="entry name" value="E1_dh"/>
    <property type="match status" value="1"/>
</dbReference>
<evidence type="ECO:0000259" key="5">
    <source>
        <dbReference type="SMART" id="SM00861"/>
    </source>
</evidence>
<dbReference type="Pfam" id="PF02779">
    <property type="entry name" value="Transket_pyr"/>
    <property type="match status" value="1"/>
</dbReference>
<keyword evidence="7" id="KW-1185">Reference proteome</keyword>
<dbReference type="SUPFAM" id="SSF52518">
    <property type="entry name" value="Thiamin diphosphate-binding fold (THDP-binding)"/>
    <property type="match status" value="2"/>
</dbReference>
<dbReference type="GO" id="GO:0016624">
    <property type="term" value="F:oxidoreductase activity, acting on the aldehyde or oxo group of donors, disulfide as acceptor"/>
    <property type="evidence" value="ECO:0007669"/>
    <property type="project" value="InterPro"/>
</dbReference>
<dbReference type="Gene3D" id="3.40.50.970">
    <property type="match status" value="2"/>
</dbReference>